<dbReference type="InterPro" id="IPR027974">
    <property type="entry name" value="DUF4470"/>
</dbReference>
<gene>
    <name evidence="2" type="ORF">MAPG_04138</name>
</gene>
<protein>
    <recommendedName>
        <fullName evidence="1">DUF4470 domain-containing protein</fullName>
    </recommendedName>
</protein>
<dbReference type="Pfam" id="PF14737">
    <property type="entry name" value="DUF4470"/>
    <property type="match status" value="1"/>
</dbReference>
<organism evidence="2">
    <name type="scientific">Magnaporthiopsis poae (strain ATCC 64411 / 73-15)</name>
    <name type="common">Kentucky bluegrass fungus</name>
    <name type="synonym">Magnaporthe poae</name>
    <dbReference type="NCBI Taxonomy" id="644358"/>
    <lineage>
        <taxon>Eukaryota</taxon>
        <taxon>Fungi</taxon>
        <taxon>Dikarya</taxon>
        <taxon>Ascomycota</taxon>
        <taxon>Pezizomycotina</taxon>
        <taxon>Sordariomycetes</taxon>
        <taxon>Sordariomycetidae</taxon>
        <taxon>Magnaporthales</taxon>
        <taxon>Magnaporthaceae</taxon>
        <taxon>Magnaporthiopsis</taxon>
    </lineage>
</organism>
<feature type="domain" description="DUF4470" evidence="1">
    <location>
        <begin position="171"/>
        <end position="247"/>
    </location>
</feature>
<dbReference type="InterPro" id="IPR011990">
    <property type="entry name" value="TPR-like_helical_dom_sf"/>
</dbReference>
<dbReference type="SUPFAM" id="SSF48452">
    <property type="entry name" value="TPR-like"/>
    <property type="match status" value="1"/>
</dbReference>
<reference evidence="2" key="1">
    <citation type="submission" date="2010-05" db="EMBL/GenBank/DDBJ databases">
        <title>The Genome Sequence of Magnaporthe poae strain ATCC 64411.</title>
        <authorList>
            <consortium name="The Broad Institute Genome Sequencing Platform"/>
            <consortium name="Broad Institute Genome Sequencing Center for Infectious Disease"/>
            <person name="Ma L.-J."/>
            <person name="Dead R."/>
            <person name="Young S."/>
            <person name="Zeng Q."/>
            <person name="Koehrsen M."/>
            <person name="Alvarado L."/>
            <person name="Berlin A."/>
            <person name="Chapman S.B."/>
            <person name="Chen Z."/>
            <person name="Freedman E."/>
            <person name="Gellesch M."/>
            <person name="Goldberg J."/>
            <person name="Griggs A."/>
            <person name="Gujja S."/>
            <person name="Heilman E.R."/>
            <person name="Heiman D."/>
            <person name="Hepburn T."/>
            <person name="Howarth C."/>
            <person name="Jen D."/>
            <person name="Larson L."/>
            <person name="Mehta T."/>
            <person name="Neiman D."/>
            <person name="Pearson M."/>
            <person name="Roberts A."/>
            <person name="Saif S."/>
            <person name="Shea T."/>
            <person name="Shenoy N."/>
            <person name="Sisk P."/>
            <person name="Stolte C."/>
            <person name="Sykes S."/>
            <person name="Walk T."/>
            <person name="White J."/>
            <person name="Yandava C."/>
            <person name="Haas B."/>
            <person name="Nusbaum C."/>
            <person name="Birren B."/>
        </authorList>
    </citation>
    <scope>NUCLEOTIDE SEQUENCE</scope>
    <source>
        <strain evidence="2">ATCC 64411</strain>
    </source>
</reference>
<dbReference type="AlphaFoldDB" id="A0A0H2TU42"/>
<feature type="non-terminal residue" evidence="2">
    <location>
        <position position="443"/>
    </location>
</feature>
<dbReference type="Gene3D" id="1.25.40.10">
    <property type="entry name" value="Tetratricopeptide repeat domain"/>
    <property type="match status" value="1"/>
</dbReference>
<dbReference type="OrthoDB" id="2423701at2759"/>
<accession>A0A0H2TU42</accession>
<evidence type="ECO:0000259" key="1">
    <source>
        <dbReference type="Pfam" id="PF14737"/>
    </source>
</evidence>
<proteinExistence type="predicted"/>
<name>A0A0H2TU42_MAGP6</name>
<sequence length="443" mass="49085">MASDGAESPSTLARTALTRADSIAIFAAEKAYKEAAKLAPDDPSPLSNISAVLFEKGDYAASLVYLKKAITLSTSEPEDSSKKRRLLSRAVKCHIHALNLQEADSALEALEASGSDEAVGLRDDVAQMQALWASVPDIKAQRKLVLDRLPRYTPDLLDEAEYYPAGHDQPEPLTDITPGKDAPKETDARLMFCGSGDARNVFTTMISYWLLGQIGNSKPNVHITMLDIKPAALARTLVILDMAQHFAIMKFMKTPGHEHALVNMSYLYSSPYLPPFVVEKLKLQLPPLIKALEEDEALLKFLYVPPDTRNRILQVLRQWNAPLPLQFRSKWTRAGVRRNMETSLPQRAQSGKLDTEAKTYKDLLAIFGPEDYISRREPALSPLLAAYRKGEAGARDKLEEYLAATWTPNPTFVDVGWEGVRAATFDSAPGYPRGGSEEEKADW</sequence>
<reference evidence="2" key="2">
    <citation type="submission" date="2011-03" db="EMBL/GenBank/DDBJ databases">
        <title>Annotation of Magnaporthe poae ATCC 64411.</title>
        <authorList>
            <person name="Ma L.-J."/>
            <person name="Dead R."/>
            <person name="Young S.K."/>
            <person name="Zeng Q."/>
            <person name="Gargeya S."/>
            <person name="Fitzgerald M."/>
            <person name="Haas B."/>
            <person name="Abouelleil A."/>
            <person name="Alvarado L."/>
            <person name="Arachchi H.M."/>
            <person name="Berlin A."/>
            <person name="Brown A."/>
            <person name="Chapman S.B."/>
            <person name="Chen Z."/>
            <person name="Dunbar C."/>
            <person name="Freedman E."/>
            <person name="Gearin G."/>
            <person name="Gellesch M."/>
            <person name="Goldberg J."/>
            <person name="Griggs A."/>
            <person name="Gujja S."/>
            <person name="Heiman D."/>
            <person name="Howarth C."/>
            <person name="Larson L."/>
            <person name="Lui A."/>
            <person name="MacDonald P.J.P."/>
            <person name="Mehta T."/>
            <person name="Montmayeur A."/>
            <person name="Murphy C."/>
            <person name="Neiman D."/>
            <person name="Pearson M."/>
            <person name="Priest M."/>
            <person name="Roberts A."/>
            <person name="Saif S."/>
            <person name="Shea T."/>
            <person name="Shenoy N."/>
            <person name="Sisk P."/>
            <person name="Stolte C."/>
            <person name="Sykes S."/>
            <person name="Yandava C."/>
            <person name="Wortman J."/>
            <person name="Nusbaum C."/>
            <person name="Birren B."/>
        </authorList>
    </citation>
    <scope>NUCLEOTIDE SEQUENCE</scope>
    <source>
        <strain evidence="2">ATCC 64411</strain>
    </source>
</reference>
<dbReference type="EMBL" id="GL876968">
    <property type="protein sequence ID" value="KLU85106.1"/>
    <property type="molecule type" value="Genomic_DNA"/>
</dbReference>
<evidence type="ECO:0000313" key="2">
    <source>
        <dbReference type="EMBL" id="KLU85106.1"/>
    </source>
</evidence>
<dbReference type="VEuPathDB" id="FungiDB:MAPG_04138"/>